<dbReference type="AlphaFoldDB" id="A0AAD3XT67"/>
<gene>
    <name evidence="2" type="ORF">Nepgr_017530</name>
</gene>
<dbReference type="PANTHER" id="PTHR33021:SF231">
    <property type="entry name" value="EARLY NODULIN-LIKE PROTEIN 17"/>
    <property type="match status" value="1"/>
</dbReference>
<dbReference type="Gene3D" id="2.60.40.420">
    <property type="entry name" value="Cupredoxins - blue copper proteins"/>
    <property type="match status" value="1"/>
</dbReference>
<organism evidence="2 3">
    <name type="scientific">Nepenthes gracilis</name>
    <name type="common">Slender pitcher plant</name>
    <dbReference type="NCBI Taxonomy" id="150966"/>
    <lineage>
        <taxon>Eukaryota</taxon>
        <taxon>Viridiplantae</taxon>
        <taxon>Streptophyta</taxon>
        <taxon>Embryophyta</taxon>
        <taxon>Tracheophyta</taxon>
        <taxon>Spermatophyta</taxon>
        <taxon>Magnoliopsida</taxon>
        <taxon>eudicotyledons</taxon>
        <taxon>Gunneridae</taxon>
        <taxon>Pentapetalae</taxon>
        <taxon>Caryophyllales</taxon>
        <taxon>Nepenthaceae</taxon>
        <taxon>Nepenthes</taxon>
    </lineage>
</organism>
<dbReference type="SUPFAM" id="SSF49503">
    <property type="entry name" value="Cupredoxins"/>
    <property type="match status" value="1"/>
</dbReference>
<evidence type="ECO:0000313" key="2">
    <source>
        <dbReference type="EMBL" id="GMH15689.1"/>
    </source>
</evidence>
<dbReference type="InterPro" id="IPR039391">
    <property type="entry name" value="Phytocyanin-like"/>
</dbReference>
<sequence>MLVVDPENKMLSKWKTRPILRSSLASYIAERERGSNSYGAADVSRATATANKRPAADDTPSSFSRSIHGRRRYGLDYQFFDYDRNQMNVLEVNKTDYETCNSDHPLVNWSRGSGRDLIPLNVTKHYYIISGKGFCYAGMKLAINVENPPPSPSPSPLQSRSSRIPFRAQIAMPIALAVAALWDFLLRSL</sequence>
<evidence type="ECO:0000313" key="3">
    <source>
        <dbReference type="Proteomes" id="UP001279734"/>
    </source>
</evidence>
<keyword evidence="3" id="KW-1185">Reference proteome</keyword>
<name>A0AAD3XT67_NEPGR</name>
<dbReference type="Proteomes" id="UP001279734">
    <property type="component" value="Unassembled WGS sequence"/>
</dbReference>
<protein>
    <recommendedName>
        <fullName evidence="1">Phytocyanin domain-containing protein</fullName>
    </recommendedName>
</protein>
<proteinExistence type="predicted"/>
<dbReference type="Pfam" id="PF02298">
    <property type="entry name" value="Cu_bind_like"/>
    <property type="match status" value="1"/>
</dbReference>
<dbReference type="PANTHER" id="PTHR33021">
    <property type="entry name" value="BLUE COPPER PROTEIN"/>
    <property type="match status" value="1"/>
</dbReference>
<dbReference type="GO" id="GO:0005886">
    <property type="term" value="C:plasma membrane"/>
    <property type="evidence" value="ECO:0007669"/>
    <property type="project" value="TreeGrafter"/>
</dbReference>
<dbReference type="InterPro" id="IPR008972">
    <property type="entry name" value="Cupredoxin"/>
</dbReference>
<dbReference type="EMBL" id="BSYO01000015">
    <property type="protein sequence ID" value="GMH15689.1"/>
    <property type="molecule type" value="Genomic_DNA"/>
</dbReference>
<reference evidence="2" key="1">
    <citation type="submission" date="2023-05" db="EMBL/GenBank/DDBJ databases">
        <title>Nepenthes gracilis genome sequencing.</title>
        <authorList>
            <person name="Fukushima K."/>
        </authorList>
    </citation>
    <scope>NUCLEOTIDE SEQUENCE</scope>
    <source>
        <strain evidence="2">SING2019-196</strain>
    </source>
</reference>
<accession>A0AAD3XT67</accession>
<comment type="caution">
    <text evidence="2">The sequence shown here is derived from an EMBL/GenBank/DDBJ whole genome shotgun (WGS) entry which is preliminary data.</text>
</comment>
<evidence type="ECO:0000259" key="1">
    <source>
        <dbReference type="PROSITE" id="PS51485"/>
    </source>
</evidence>
<dbReference type="InterPro" id="IPR003245">
    <property type="entry name" value="Phytocyanin_dom"/>
</dbReference>
<dbReference type="GO" id="GO:0009055">
    <property type="term" value="F:electron transfer activity"/>
    <property type="evidence" value="ECO:0007669"/>
    <property type="project" value="InterPro"/>
</dbReference>
<dbReference type="PROSITE" id="PS51485">
    <property type="entry name" value="PHYTOCYANIN"/>
    <property type="match status" value="1"/>
</dbReference>
<feature type="domain" description="Phytocyanin" evidence="1">
    <location>
        <begin position="25"/>
        <end position="147"/>
    </location>
</feature>